<dbReference type="Gene3D" id="1.10.565.10">
    <property type="entry name" value="Retinoid X Receptor"/>
    <property type="match status" value="1"/>
</dbReference>
<dbReference type="PROSITE" id="PS51843">
    <property type="entry name" value="NR_LBD"/>
    <property type="match status" value="1"/>
</dbReference>
<dbReference type="SUPFAM" id="SSF48508">
    <property type="entry name" value="Nuclear receptor ligand-binding domain"/>
    <property type="match status" value="1"/>
</dbReference>
<evidence type="ECO:0000256" key="3">
    <source>
        <dbReference type="ARBA" id="ARBA00023170"/>
    </source>
</evidence>
<dbReference type="InterPro" id="IPR035500">
    <property type="entry name" value="NHR-like_dom_sf"/>
</dbReference>
<keyword evidence="2" id="KW-0804">Transcription</keyword>
<keyword evidence="3" id="KW-0675">Receptor</keyword>
<dbReference type="WBParaSite" id="PSU_v2.g20845.t1">
    <property type="protein sequence ID" value="PSU_v2.g20845.t1"/>
    <property type="gene ID" value="PSU_v2.g20845"/>
</dbReference>
<dbReference type="Pfam" id="PF00104">
    <property type="entry name" value="Hormone_recep"/>
    <property type="match status" value="1"/>
</dbReference>
<proteinExistence type="predicted"/>
<dbReference type="InterPro" id="IPR000536">
    <property type="entry name" value="Nucl_hrmn_rcpt_lig-bd"/>
</dbReference>
<dbReference type="AlphaFoldDB" id="A0A914YKH8"/>
<dbReference type="Proteomes" id="UP000887577">
    <property type="component" value="Unplaced"/>
</dbReference>
<reference evidence="6" key="1">
    <citation type="submission" date="2022-11" db="UniProtKB">
        <authorList>
            <consortium name="WormBaseParasite"/>
        </authorList>
    </citation>
    <scope>IDENTIFICATION</scope>
</reference>
<name>A0A914YKH8_9BILA</name>
<organism evidence="5 6">
    <name type="scientific">Panagrolaimus superbus</name>
    <dbReference type="NCBI Taxonomy" id="310955"/>
    <lineage>
        <taxon>Eukaryota</taxon>
        <taxon>Metazoa</taxon>
        <taxon>Ecdysozoa</taxon>
        <taxon>Nematoda</taxon>
        <taxon>Chromadorea</taxon>
        <taxon>Rhabditida</taxon>
        <taxon>Tylenchina</taxon>
        <taxon>Panagrolaimomorpha</taxon>
        <taxon>Panagrolaimoidea</taxon>
        <taxon>Panagrolaimidae</taxon>
        <taxon>Panagrolaimus</taxon>
    </lineage>
</organism>
<evidence type="ECO:0000256" key="2">
    <source>
        <dbReference type="ARBA" id="ARBA00023163"/>
    </source>
</evidence>
<feature type="domain" description="NR LBD" evidence="4">
    <location>
        <begin position="111"/>
        <end position="330"/>
    </location>
</feature>
<evidence type="ECO:0000256" key="1">
    <source>
        <dbReference type="ARBA" id="ARBA00023015"/>
    </source>
</evidence>
<evidence type="ECO:0000313" key="5">
    <source>
        <dbReference type="Proteomes" id="UP000887577"/>
    </source>
</evidence>
<keyword evidence="5" id="KW-1185">Reference proteome</keyword>
<sequence length="332" mass="38492">MNPAAIKLPDNVDIDTVMGHVERHRKRILPSFDDSEVITDSQDSKTSLTISNKLTPIFNQSRQSQEIDFLLFLELKVQKLRESNYNPSPLYFSKIEEILQRKTELRNSDRYIKPPTWPIEKENLELMYSTHPPPGPPKRMWLAIDAILCIEMAKTLPFFDKLETFDQLSLLKHVTLMNTILTQCYYSYVNHSDIIILPDGLTPIKFLMNGGKLGYDVYCRSIEPLKRINITKEEYVLLKTLVFCYPAAKDISDKGRKILEKEFERYSKILLNHMQAQLGGAPGAVKYGQVIAILEALTHFSEKKKEHHIMMNMHRITHTQHPELSILEEVHN</sequence>
<evidence type="ECO:0000313" key="6">
    <source>
        <dbReference type="WBParaSite" id="PSU_v2.g20845.t1"/>
    </source>
</evidence>
<dbReference type="InterPro" id="IPR050274">
    <property type="entry name" value="Nuclear_hormone_rcpt_NR2"/>
</dbReference>
<dbReference type="PANTHER" id="PTHR24083">
    <property type="entry name" value="NUCLEAR HORMONE RECEPTOR"/>
    <property type="match status" value="1"/>
</dbReference>
<accession>A0A914YKH8</accession>
<dbReference type="SMART" id="SM00430">
    <property type="entry name" value="HOLI"/>
    <property type="match status" value="1"/>
</dbReference>
<evidence type="ECO:0000259" key="4">
    <source>
        <dbReference type="PROSITE" id="PS51843"/>
    </source>
</evidence>
<dbReference type="CDD" id="cd06157">
    <property type="entry name" value="NR_LBD"/>
    <property type="match status" value="1"/>
</dbReference>
<protein>
    <submittedName>
        <fullName evidence="6">NR LBD domain-containing protein</fullName>
    </submittedName>
</protein>
<keyword evidence="1" id="KW-0805">Transcription regulation</keyword>